<dbReference type="PROSITE" id="PS50175">
    <property type="entry name" value="ASP_PROT_RETROV"/>
    <property type="match status" value="1"/>
</dbReference>
<dbReference type="Gene3D" id="2.40.70.10">
    <property type="entry name" value="Acid Proteases"/>
    <property type="match status" value="1"/>
</dbReference>
<dbReference type="PANTHER" id="PTHR37984:SF10">
    <property type="entry name" value="RIBONUCLEASE H"/>
    <property type="match status" value="1"/>
</dbReference>
<dbReference type="SUPFAM" id="SSF56672">
    <property type="entry name" value="DNA/RNA polymerases"/>
    <property type="match status" value="1"/>
</dbReference>
<evidence type="ECO:0000256" key="2">
    <source>
        <dbReference type="ARBA" id="ARBA00012180"/>
    </source>
</evidence>
<keyword evidence="6" id="KW-1185">Reference proteome</keyword>
<dbReference type="Proteomes" id="UP000830375">
    <property type="component" value="Unassembled WGS sequence"/>
</dbReference>
<dbReference type="Gene3D" id="3.30.70.270">
    <property type="match status" value="2"/>
</dbReference>
<gene>
    <name evidence="5" type="ORF">H4Q32_024734</name>
</gene>
<evidence type="ECO:0000313" key="5">
    <source>
        <dbReference type="EMBL" id="KAI2647716.1"/>
    </source>
</evidence>
<dbReference type="SUPFAM" id="SSF50630">
    <property type="entry name" value="Acid proteases"/>
    <property type="match status" value="1"/>
</dbReference>
<proteinExistence type="inferred from homology"/>
<dbReference type="InterPro" id="IPR043502">
    <property type="entry name" value="DNA/RNA_pol_sf"/>
</dbReference>
<comment type="caution">
    <text evidence="5">The sequence shown here is derived from an EMBL/GenBank/DDBJ whole genome shotgun (WGS) entry which is preliminary data.</text>
</comment>
<dbReference type="EC" id="3.1.26.4" evidence="2"/>
<dbReference type="Pfam" id="PF00078">
    <property type="entry name" value="RVT_1"/>
    <property type="match status" value="1"/>
</dbReference>
<evidence type="ECO:0000256" key="1">
    <source>
        <dbReference type="ARBA" id="ARBA00010879"/>
    </source>
</evidence>
<dbReference type="InterPro" id="IPR000477">
    <property type="entry name" value="RT_dom"/>
</dbReference>
<dbReference type="CDD" id="cd01647">
    <property type="entry name" value="RT_LTR"/>
    <property type="match status" value="1"/>
</dbReference>
<dbReference type="EMBL" id="JACTAM010000180">
    <property type="protein sequence ID" value="KAI2647716.1"/>
    <property type="molecule type" value="Genomic_DNA"/>
</dbReference>
<organism evidence="5 6">
    <name type="scientific">Labeo rohita</name>
    <name type="common">Indian major carp</name>
    <name type="synonym">Cyprinus rohita</name>
    <dbReference type="NCBI Taxonomy" id="84645"/>
    <lineage>
        <taxon>Eukaryota</taxon>
        <taxon>Metazoa</taxon>
        <taxon>Chordata</taxon>
        <taxon>Craniata</taxon>
        <taxon>Vertebrata</taxon>
        <taxon>Euteleostomi</taxon>
        <taxon>Actinopterygii</taxon>
        <taxon>Neopterygii</taxon>
        <taxon>Teleostei</taxon>
        <taxon>Ostariophysi</taxon>
        <taxon>Cypriniformes</taxon>
        <taxon>Cyprinidae</taxon>
        <taxon>Labeoninae</taxon>
        <taxon>Labeonini</taxon>
        <taxon>Labeo</taxon>
    </lineage>
</organism>
<dbReference type="InterPro" id="IPR041577">
    <property type="entry name" value="RT_RNaseH_2"/>
</dbReference>
<dbReference type="InterPro" id="IPR050951">
    <property type="entry name" value="Retrovirus_Pol_polyprotein"/>
</dbReference>
<protein>
    <recommendedName>
        <fullName evidence="2">ribonuclease H</fullName>
        <ecNumber evidence="2">3.1.26.4</ecNumber>
    </recommendedName>
</protein>
<dbReference type="InterPro" id="IPR001995">
    <property type="entry name" value="Peptidase_A2_cat"/>
</dbReference>
<dbReference type="InterPro" id="IPR021109">
    <property type="entry name" value="Peptidase_aspartic_dom_sf"/>
</dbReference>
<evidence type="ECO:0000256" key="3">
    <source>
        <dbReference type="ARBA" id="ARBA00022801"/>
    </source>
</evidence>
<keyword evidence="3" id="KW-0378">Hydrolase</keyword>
<reference evidence="5 6" key="1">
    <citation type="submission" date="2022-01" db="EMBL/GenBank/DDBJ databases">
        <title>A high-quality chromosome-level genome assembly of rohu carp, Labeo rohita.</title>
        <authorList>
            <person name="Arick M.A. II"/>
            <person name="Hsu C.-Y."/>
            <person name="Magbanua Z."/>
            <person name="Pechanova O."/>
            <person name="Grover C."/>
            <person name="Miller E."/>
            <person name="Thrash A."/>
            <person name="Ezzel L."/>
            <person name="Alam S."/>
            <person name="Benzie J."/>
            <person name="Hamilton M."/>
            <person name="Karsi A."/>
            <person name="Lawrence M.L."/>
            <person name="Peterson D.G."/>
        </authorList>
    </citation>
    <scope>NUCLEOTIDE SEQUENCE [LARGE SCALE GENOMIC DNA]</scope>
    <source>
        <strain evidence="6">BAU-BD-2019</strain>
        <tissue evidence="5">Blood</tissue>
    </source>
</reference>
<dbReference type="Pfam" id="PF17919">
    <property type="entry name" value="RT_RNaseH_2"/>
    <property type="match status" value="1"/>
</dbReference>
<dbReference type="PANTHER" id="PTHR37984">
    <property type="entry name" value="PROTEIN CBG26694"/>
    <property type="match status" value="1"/>
</dbReference>
<dbReference type="InterPro" id="IPR043128">
    <property type="entry name" value="Rev_trsase/Diguanyl_cyclase"/>
</dbReference>
<evidence type="ECO:0000313" key="6">
    <source>
        <dbReference type="Proteomes" id="UP000830375"/>
    </source>
</evidence>
<evidence type="ECO:0000259" key="4">
    <source>
        <dbReference type="PROSITE" id="PS50175"/>
    </source>
</evidence>
<name>A0ABQ8LBX3_LABRO</name>
<dbReference type="Gene3D" id="3.10.10.10">
    <property type="entry name" value="HIV Type 1 Reverse Transcriptase, subunit A, domain 1"/>
    <property type="match status" value="1"/>
</dbReference>
<feature type="domain" description="Peptidase A2" evidence="4">
    <location>
        <begin position="177"/>
        <end position="255"/>
    </location>
</feature>
<comment type="similarity">
    <text evidence="1">Belongs to the beta type-B retroviral polymerase family. HERV class-II K(HML-2) pol subfamily.</text>
</comment>
<accession>A0ABQ8LBX3</accession>
<sequence>MAAMQFGRVDEYKEAKEDFESYIERFEQWLLANDIASDKKVSVFLSVIGAETYGLLKHVNAESMQRKLLSQKDLKFNQACEIASSMELASRNTLEIAGKTKDLQSVNAVNEAKLFHRRGKDVLGNILLETAGSRMRNVMFVTKSDTLQEPVEIKEQLDRHNGTKGIVVNVKLDGKCMDMQLDTGAAVSLMSELSYREFLSHLPLSKTSMQLITYSGERIPLLGSIDVPVQYERQNVTLPLVIVKGERPALLGRNWLEKIHLDWPNIFNVEKAEVASDPAVKAVLRRDTEKTRPVPYALREAVEKELDGLEKAGIVSKIDRSDWAAPIVVVPKSDKSIRICGDYKVTINRNLEEETYPLPNTEDLFVKLAGELSKLDLAHAYQKLKLDQNSEKYLTINTHRGLYNTKEEHIRKLDEVLTRLERYGLRVKLSKCQFMPSSVEYLGHRIDKEGLHHTDEKKQPWSWTAACDMAFEEAKQLLLGSTVLVHYDGNRPLKLACDASPYGVGAVISHIMDNGEERPIAFASRTLTETESVELYCKWLAKLRVRGESEAILHT</sequence>